<accession>G4ZGC8</accession>
<dbReference type="RefSeq" id="XP_009527631.1">
    <property type="nucleotide sequence ID" value="XM_009529336.1"/>
</dbReference>
<protein>
    <recommendedName>
        <fullName evidence="3">Protein kinase domain-containing protein</fullName>
    </recommendedName>
</protein>
<evidence type="ECO:0000313" key="2">
    <source>
        <dbReference type="Proteomes" id="UP000002640"/>
    </source>
</evidence>
<gene>
    <name evidence="1" type="ORF">PHYSODRAFT_301173</name>
</gene>
<proteinExistence type="predicted"/>
<reference evidence="1 2" key="1">
    <citation type="journal article" date="2006" name="Science">
        <title>Phytophthora genome sequences uncover evolutionary origins and mechanisms of pathogenesis.</title>
        <authorList>
            <person name="Tyler B.M."/>
            <person name="Tripathy S."/>
            <person name="Zhang X."/>
            <person name="Dehal P."/>
            <person name="Jiang R.H."/>
            <person name="Aerts A."/>
            <person name="Arredondo F.D."/>
            <person name="Baxter L."/>
            <person name="Bensasson D."/>
            <person name="Beynon J.L."/>
            <person name="Chapman J."/>
            <person name="Damasceno C.M."/>
            <person name="Dorrance A.E."/>
            <person name="Dou D."/>
            <person name="Dickerman A.W."/>
            <person name="Dubchak I.L."/>
            <person name="Garbelotto M."/>
            <person name="Gijzen M."/>
            <person name="Gordon S.G."/>
            <person name="Govers F."/>
            <person name="Grunwald N.J."/>
            <person name="Huang W."/>
            <person name="Ivors K.L."/>
            <person name="Jones R.W."/>
            <person name="Kamoun S."/>
            <person name="Krampis K."/>
            <person name="Lamour K.H."/>
            <person name="Lee M.K."/>
            <person name="McDonald W.H."/>
            <person name="Medina M."/>
            <person name="Meijer H.J."/>
            <person name="Nordberg E.K."/>
            <person name="Maclean D.J."/>
            <person name="Ospina-Giraldo M.D."/>
            <person name="Morris P.F."/>
            <person name="Phuntumart V."/>
            <person name="Putnam N.H."/>
            <person name="Rash S."/>
            <person name="Rose J.K."/>
            <person name="Sakihama Y."/>
            <person name="Salamov A.A."/>
            <person name="Savidor A."/>
            <person name="Scheuring C.F."/>
            <person name="Smith B.M."/>
            <person name="Sobral B.W."/>
            <person name="Terry A."/>
            <person name="Torto-Alalibo T.A."/>
            <person name="Win J."/>
            <person name="Xu Z."/>
            <person name="Zhang H."/>
            <person name="Grigoriev I.V."/>
            <person name="Rokhsar D.S."/>
            <person name="Boore J.L."/>
        </authorList>
    </citation>
    <scope>NUCLEOTIDE SEQUENCE [LARGE SCALE GENOMIC DNA]</scope>
    <source>
        <strain evidence="1 2">P6497</strain>
    </source>
</reference>
<dbReference type="KEGG" id="psoj:PHYSODRAFT_301173"/>
<dbReference type="Proteomes" id="UP000002640">
    <property type="component" value="Unassembled WGS sequence"/>
</dbReference>
<dbReference type="EMBL" id="JH159154">
    <property type="protein sequence ID" value="EGZ18573.1"/>
    <property type="molecule type" value="Genomic_DNA"/>
</dbReference>
<evidence type="ECO:0008006" key="3">
    <source>
        <dbReference type="Google" id="ProtNLM"/>
    </source>
</evidence>
<dbReference type="Gene3D" id="1.10.510.10">
    <property type="entry name" value="Transferase(Phosphotransferase) domain 1"/>
    <property type="match status" value="1"/>
</dbReference>
<dbReference type="GeneID" id="20641968"/>
<sequence length="507" mass="57367">MKQAPVNIELAPRRLAGGLKPVLLEKLPQLNCSASSLLLSITKTSDGRWLPCTDKLVAVLQEGLMAAEIEEWPTTALNPSTKAGDLVAGSTSRQIHVLVDGLEEPSSGFVRQDWTKWCLKEFRACKITRTSDLPPLDSLKTFIKQELAVKIGASTDFFELYSTASCDSELVGKLFQSESTKSCCPPIRISYVSFWLDVIGYYLNFMFPRERIEPGRSSRYFMESFAYSVDGVCFFRELEKGYKGCSVEVGCRELLNNLDWVYGDVPYLFRYVAVDTELRLYAIERPTFDQLKATTTEIVVKTIEDTSEYRRILKHTKEVYTILDTFRVPNVDRFQTPTALDEQQHGLVFTPRGFEVKPSNLAALFRAIGNVLEALVKFHSASWMHRDVRWANVAKRRDGSDGWLLVDFTDAAHSPQLSDNARHLMQEEHAPEIRAADSHSVEAGIWSVGHLIASSDVGEWFVVEARADFVRELMRGIPSDRPNAQDALERLHQLEHELPHFSPPKAR</sequence>
<dbReference type="AlphaFoldDB" id="G4ZGC8"/>
<evidence type="ECO:0000313" key="1">
    <source>
        <dbReference type="EMBL" id="EGZ18573.1"/>
    </source>
</evidence>
<organism evidence="1 2">
    <name type="scientific">Phytophthora sojae (strain P6497)</name>
    <name type="common">Soybean stem and root rot agent</name>
    <name type="synonym">Phytophthora megasperma f. sp. glycines</name>
    <dbReference type="NCBI Taxonomy" id="1094619"/>
    <lineage>
        <taxon>Eukaryota</taxon>
        <taxon>Sar</taxon>
        <taxon>Stramenopiles</taxon>
        <taxon>Oomycota</taxon>
        <taxon>Peronosporomycetes</taxon>
        <taxon>Peronosporales</taxon>
        <taxon>Peronosporaceae</taxon>
        <taxon>Phytophthora</taxon>
    </lineage>
</organism>
<dbReference type="InterPro" id="IPR011009">
    <property type="entry name" value="Kinase-like_dom_sf"/>
</dbReference>
<keyword evidence="2" id="KW-1185">Reference proteome</keyword>
<name>G4ZGC8_PHYSP</name>
<dbReference type="SMR" id="G4ZGC8"/>
<dbReference type="SUPFAM" id="SSF56112">
    <property type="entry name" value="Protein kinase-like (PK-like)"/>
    <property type="match status" value="1"/>
</dbReference>
<dbReference type="InParanoid" id="G4ZGC8"/>